<accession>A0A545UD20</accession>
<evidence type="ECO:0000256" key="8">
    <source>
        <dbReference type="RuleBase" id="RU364100"/>
    </source>
</evidence>
<dbReference type="OrthoDB" id="6192129at2"/>
<name>A0A545UD20_9GAMM</name>
<dbReference type="InterPro" id="IPR036590">
    <property type="entry name" value="SRAP-like"/>
</dbReference>
<evidence type="ECO:0000256" key="6">
    <source>
        <dbReference type="ARBA" id="ARBA00023125"/>
    </source>
</evidence>
<proteinExistence type="inferred from homology"/>
<evidence type="ECO:0000313" key="10">
    <source>
        <dbReference type="Proteomes" id="UP000315439"/>
    </source>
</evidence>
<reference evidence="9 10" key="1">
    <citation type="submission" date="2019-07" db="EMBL/GenBank/DDBJ databases">
        <title>Draft genome for Aliikangiella sp. M105.</title>
        <authorList>
            <person name="Wang G."/>
        </authorList>
    </citation>
    <scope>NUCLEOTIDE SEQUENCE [LARGE SCALE GENOMIC DNA]</scope>
    <source>
        <strain evidence="9 10">M105</strain>
    </source>
</reference>
<dbReference type="GO" id="GO:0106300">
    <property type="term" value="P:protein-DNA covalent cross-linking repair"/>
    <property type="evidence" value="ECO:0007669"/>
    <property type="project" value="InterPro"/>
</dbReference>
<dbReference type="InterPro" id="IPR003738">
    <property type="entry name" value="SRAP"/>
</dbReference>
<dbReference type="GO" id="GO:0008233">
    <property type="term" value="F:peptidase activity"/>
    <property type="evidence" value="ECO:0007669"/>
    <property type="project" value="UniProtKB-KW"/>
</dbReference>
<comment type="similarity">
    <text evidence="1 8">Belongs to the SOS response-associated peptidase family.</text>
</comment>
<dbReference type="AlphaFoldDB" id="A0A545UD20"/>
<evidence type="ECO:0000256" key="4">
    <source>
        <dbReference type="ARBA" id="ARBA00022801"/>
    </source>
</evidence>
<dbReference type="EMBL" id="VIKS01000008">
    <property type="protein sequence ID" value="TQV87369.1"/>
    <property type="molecule type" value="Genomic_DNA"/>
</dbReference>
<organism evidence="9 10">
    <name type="scientific">Aliikangiella coralliicola</name>
    <dbReference type="NCBI Taxonomy" id="2592383"/>
    <lineage>
        <taxon>Bacteria</taxon>
        <taxon>Pseudomonadati</taxon>
        <taxon>Pseudomonadota</taxon>
        <taxon>Gammaproteobacteria</taxon>
        <taxon>Oceanospirillales</taxon>
        <taxon>Pleioneaceae</taxon>
        <taxon>Aliikangiella</taxon>
    </lineage>
</organism>
<dbReference type="Proteomes" id="UP000315439">
    <property type="component" value="Unassembled WGS sequence"/>
</dbReference>
<evidence type="ECO:0000256" key="3">
    <source>
        <dbReference type="ARBA" id="ARBA00022763"/>
    </source>
</evidence>
<evidence type="ECO:0000256" key="1">
    <source>
        <dbReference type="ARBA" id="ARBA00008136"/>
    </source>
</evidence>
<keyword evidence="2 8" id="KW-0645">Protease</keyword>
<dbReference type="PANTHER" id="PTHR13604:SF0">
    <property type="entry name" value="ABASIC SITE PROCESSING PROTEIN HMCES"/>
    <property type="match status" value="1"/>
</dbReference>
<dbReference type="GO" id="GO:0016829">
    <property type="term" value="F:lyase activity"/>
    <property type="evidence" value="ECO:0007669"/>
    <property type="project" value="UniProtKB-KW"/>
</dbReference>
<protein>
    <recommendedName>
        <fullName evidence="8">Abasic site processing protein</fullName>
        <ecNumber evidence="8">3.4.-.-</ecNumber>
    </recommendedName>
</protein>
<evidence type="ECO:0000313" key="9">
    <source>
        <dbReference type="EMBL" id="TQV87369.1"/>
    </source>
</evidence>
<keyword evidence="3" id="KW-0227">DNA damage</keyword>
<comment type="caution">
    <text evidence="9">The sequence shown here is derived from an EMBL/GenBank/DDBJ whole genome shotgun (WGS) entry which is preliminary data.</text>
</comment>
<keyword evidence="6" id="KW-0238">DNA-binding</keyword>
<evidence type="ECO:0000256" key="5">
    <source>
        <dbReference type="ARBA" id="ARBA00023124"/>
    </source>
</evidence>
<keyword evidence="10" id="KW-1185">Reference proteome</keyword>
<gene>
    <name evidence="9" type="ORF">FLL46_13050</name>
</gene>
<keyword evidence="4 8" id="KW-0378">Hydrolase</keyword>
<keyword evidence="7" id="KW-0456">Lyase</keyword>
<dbReference type="EC" id="3.4.-.-" evidence="8"/>
<evidence type="ECO:0000256" key="7">
    <source>
        <dbReference type="ARBA" id="ARBA00023239"/>
    </source>
</evidence>
<dbReference type="PANTHER" id="PTHR13604">
    <property type="entry name" value="DC12-RELATED"/>
    <property type="match status" value="1"/>
</dbReference>
<keyword evidence="5" id="KW-0190">Covalent protein-DNA linkage</keyword>
<dbReference type="GO" id="GO:0006508">
    <property type="term" value="P:proteolysis"/>
    <property type="evidence" value="ECO:0007669"/>
    <property type="project" value="UniProtKB-KW"/>
</dbReference>
<dbReference type="Pfam" id="PF02586">
    <property type="entry name" value="SRAP"/>
    <property type="match status" value="1"/>
</dbReference>
<dbReference type="RefSeq" id="WP_142894040.1">
    <property type="nucleotide sequence ID" value="NZ_ML660164.1"/>
</dbReference>
<dbReference type="SUPFAM" id="SSF143081">
    <property type="entry name" value="BB1717-like"/>
    <property type="match status" value="1"/>
</dbReference>
<dbReference type="GO" id="GO:0003697">
    <property type="term" value="F:single-stranded DNA binding"/>
    <property type="evidence" value="ECO:0007669"/>
    <property type="project" value="InterPro"/>
</dbReference>
<evidence type="ECO:0000256" key="2">
    <source>
        <dbReference type="ARBA" id="ARBA00022670"/>
    </source>
</evidence>
<dbReference type="Gene3D" id="3.90.1680.10">
    <property type="entry name" value="SOS response associated peptidase-like"/>
    <property type="match status" value="1"/>
</dbReference>
<sequence>MCGRYNVTDNLYVRELMKSLGMPLYPQDRLNVAPLSAMEFVYQDQNGRHLIDGFWSVLIEHNPNTGNYRQIKNAQGRPLSTFNAASRNLRTSRLWKPLFKNKRSIIPISGFHEWSMWNGNKTCFNIESADGSAIAMGGLYDFKSIEGEAVPVTASITLPSHDKFMHIHKKSIPLMLQPDDFEMWLDHEFTNTKAFEDLLQSTIKFDWKVTPVDSPATLTPIGESEIIKAD</sequence>